<keyword evidence="4 7" id="KW-0274">FAD</keyword>
<dbReference type="PANTHER" id="PTHR43884">
    <property type="entry name" value="ACYL-COA DEHYDROGENASE"/>
    <property type="match status" value="1"/>
</dbReference>
<proteinExistence type="inferred from homology"/>
<accession>A0A9X7NYX0</accession>
<dbReference type="InterPro" id="IPR037069">
    <property type="entry name" value="AcylCoA_DH/ox_N_sf"/>
</dbReference>
<dbReference type="InterPro" id="IPR009075">
    <property type="entry name" value="AcylCo_DH/oxidase_C"/>
</dbReference>
<dbReference type="SUPFAM" id="SSF47203">
    <property type="entry name" value="Acyl-CoA dehydrogenase C-terminal domain-like"/>
    <property type="match status" value="1"/>
</dbReference>
<evidence type="ECO:0000259" key="10">
    <source>
        <dbReference type="Pfam" id="PF02771"/>
    </source>
</evidence>
<dbReference type="PANTHER" id="PTHR43884:SF12">
    <property type="entry name" value="ISOVALERYL-COA DEHYDROGENASE, MITOCHONDRIAL-RELATED"/>
    <property type="match status" value="1"/>
</dbReference>
<evidence type="ECO:0000256" key="3">
    <source>
        <dbReference type="ARBA" id="ARBA00022630"/>
    </source>
</evidence>
<dbReference type="Proteomes" id="UP000237911">
    <property type="component" value="Unassembled WGS sequence"/>
</dbReference>
<dbReference type="GO" id="GO:0050660">
    <property type="term" value="F:flavin adenine dinucleotide binding"/>
    <property type="evidence" value="ECO:0007669"/>
    <property type="project" value="InterPro"/>
</dbReference>
<sequence>MIEWSDTDELIRQSVREFIDREVRPNLDALESGELPPYPILRKLFADFGIDVMAAEAIKSRLEKAHARQTSEGASKPAGSSEGGFGDLGAQASMGLILVSELAGVSLGLVAAVGVSLGLGAATIMSRGTLAQQERWLPELVTLEKIAAWAITEPDAGSDAFGGMKTYVRRDGDDYILNGQKTFITNGPYADTLIVYAKLDEQDGADPRTRKVLTFVLDAGMPGLTQGKPFKKMGMHSSPTGELFFDDVRLGRDRLLGETEQHTGGDGRDSARANFVAERVGVAALALGIINECHRLCVDYAKSRTLWGQNIGQFQLIQLKLAKMEVARINVQNMVFQTLEKAKRGKIPTLAEASAIKLYSSEAATEVAMEAVQLFGGNGYMTEYRVEQLARDAKSLMIYAGSNEVQVTHIAKGLLSG</sequence>
<dbReference type="Pfam" id="PF02771">
    <property type="entry name" value="Acyl-CoA_dh_N"/>
    <property type="match status" value="1"/>
</dbReference>
<evidence type="ECO:0000256" key="7">
    <source>
        <dbReference type="RuleBase" id="RU362125"/>
    </source>
</evidence>
<dbReference type="AlphaFoldDB" id="A0A9X7NYX0"/>
<evidence type="ECO:0000259" key="8">
    <source>
        <dbReference type="Pfam" id="PF00441"/>
    </source>
</evidence>
<dbReference type="Gene3D" id="1.10.540.10">
    <property type="entry name" value="Acyl-CoA dehydrogenase/oxidase, N-terminal domain"/>
    <property type="match status" value="1"/>
</dbReference>
<dbReference type="EMBL" id="PUEV01000048">
    <property type="protein sequence ID" value="PQM52463.1"/>
    <property type="molecule type" value="Genomic_DNA"/>
</dbReference>
<evidence type="ECO:0000313" key="12">
    <source>
        <dbReference type="Proteomes" id="UP000237911"/>
    </source>
</evidence>
<feature type="domain" description="Acyl-CoA dehydrogenase/oxidase N-terminal" evidence="10">
    <location>
        <begin position="85"/>
        <end position="143"/>
    </location>
</feature>
<evidence type="ECO:0000256" key="2">
    <source>
        <dbReference type="ARBA" id="ARBA00009347"/>
    </source>
</evidence>
<dbReference type="InterPro" id="IPR046373">
    <property type="entry name" value="Acyl-CoA_Oxase/DH_mid-dom_sf"/>
</dbReference>
<feature type="domain" description="Acyl-CoA dehydrogenase/oxidase C-terminal" evidence="8">
    <location>
        <begin position="265"/>
        <end position="415"/>
    </location>
</feature>
<dbReference type="PROSITE" id="PS00072">
    <property type="entry name" value="ACYL_COA_DH_1"/>
    <property type="match status" value="1"/>
</dbReference>
<evidence type="ECO:0000256" key="5">
    <source>
        <dbReference type="ARBA" id="ARBA00023002"/>
    </source>
</evidence>
<dbReference type="FunFam" id="2.40.110.10:FF:000002">
    <property type="entry name" value="Acyl-CoA dehydrogenase fadE12"/>
    <property type="match status" value="1"/>
</dbReference>
<protein>
    <submittedName>
        <fullName evidence="11">Acyl-CoA dehydrogenase</fullName>
    </submittedName>
</protein>
<dbReference type="Pfam" id="PF00441">
    <property type="entry name" value="Acyl-CoA_dh_1"/>
    <property type="match status" value="1"/>
</dbReference>
<dbReference type="InterPro" id="IPR036250">
    <property type="entry name" value="AcylCo_DH-like_C"/>
</dbReference>
<dbReference type="Gene3D" id="1.20.140.10">
    <property type="entry name" value="Butyryl-CoA Dehydrogenase, subunit A, domain 3"/>
    <property type="match status" value="1"/>
</dbReference>
<evidence type="ECO:0000256" key="6">
    <source>
        <dbReference type="ARBA" id="ARBA00052546"/>
    </source>
</evidence>
<reference evidence="11 12" key="1">
    <citation type="submission" date="2018-02" db="EMBL/GenBank/DDBJ databases">
        <title>Draft genome sequence of Mycobacterium virginiense isolated from mud of a swine farm in Japan.</title>
        <authorList>
            <person name="Ohya K."/>
        </authorList>
    </citation>
    <scope>NUCLEOTIDE SEQUENCE [LARGE SCALE GENOMIC DNA]</scope>
    <source>
        <strain evidence="11 12">GF75</strain>
    </source>
</reference>
<dbReference type="Gene3D" id="2.40.110.10">
    <property type="entry name" value="Butyryl-CoA Dehydrogenase, subunit A, domain 2"/>
    <property type="match status" value="1"/>
</dbReference>
<keyword evidence="12" id="KW-1185">Reference proteome</keyword>
<feature type="domain" description="Acyl-CoA oxidase/dehydrogenase middle" evidence="9">
    <location>
        <begin position="148"/>
        <end position="248"/>
    </location>
</feature>
<comment type="catalytic activity">
    <reaction evidence="6">
        <text>a 2,3-saturated acyl-CoA + A = a 2,3-dehydroacyl-CoA + AH2</text>
        <dbReference type="Rhea" id="RHEA:48608"/>
        <dbReference type="ChEBI" id="CHEBI:13193"/>
        <dbReference type="ChEBI" id="CHEBI:17499"/>
        <dbReference type="ChEBI" id="CHEBI:60015"/>
        <dbReference type="ChEBI" id="CHEBI:65111"/>
    </reaction>
</comment>
<dbReference type="InterPro" id="IPR006091">
    <property type="entry name" value="Acyl-CoA_Oxase/DH_mid-dom"/>
</dbReference>
<keyword evidence="5 7" id="KW-0560">Oxidoreductase</keyword>
<evidence type="ECO:0000313" key="11">
    <source>
        <dbReference type="EMBL" id="PQM52463.1"/>
    </source>
</evidence>
<name>A0A9X7NYX0_9MYCO</name>
<keyword evidence="3 7" id="KW-0285">Flavoprotein</keyword>
<dbReference type="GO" id="GO:0003995">
    <property type="term" value="F:acyl-CoA dehydrogenase activity"/>
    <property type="evidence" value="ECO:0007669"/>
    <property type="project" value="InterPro"/>
</dbReference>
<dbReference type="InterPro" id="IPR009100">
    <property type="entry name" value="AcylCoA_DH/oxidase_NM_dom_sf"/>
</dbReference>
<comment type="caution">
    <text evidence="11">The sequence shown here is derived from an EMBL/GenBank/DDBJ whole genome shotgun (WGS) entry which is preliminary data.</text>
</comment>
<dbReference type="InterPro" id="IPR006089">
    <property type="entry name" value="Acyl-CoA_DH_CS"/>
</dbReference>
<evidence type="ECO:0000256" key="4">
    <source>
        <dbReference type="ARBA" id="ARBA00022827"/>
    </source>
</evidence>
<evidence type="ECO:0000259" key="9">
    <source>
        <dbReference type="Pfam" id="PF02770"/>
    </source>
</evidence>
<evidence type="ECO:0000256" key="1">
    <source>
        <dbReference type="ARBA" id="ARBA00001974"/>
    </source>
</evidence>
<comment type="cofactor">
    <cofactor evidence="1 7">
        <name>FAD</name>
        <dbReference type="ChEBI" id="CHEBI:57692"/>
    </cofactor>
</comment>
<gene>
    <name evidence="11" type="ORF">C5U48_09750</name>
</gene>
<comment type="similarity">
    <text evidence="2 7">Belongs to the acyl-CoA dehydrogenase family.</text>
</comment>
<dbReference type="RefSeq" id="WP_105294998.1">
    <property type="nucleotide sequence ID" value="NZ_PUEV01000048.1"/>
</dbReference>
<organism evidence="11 12">
    <name type="scientific">Mycolicibacter virginiensis</name>
    <dbReference type="NCBI Taxonomy" id="1795032"/>
    <lineage>
        <taxon>Bacteria</taxon>
        <taxon>Bacillati</taxon>
        <taxon>Actinomycetota</taxon>
        <taxon>Actinomycetes</taxon>
        <taxon>Mycobacteriales</taxon>
        <taxon>Mycobacteriaceae</taxon>
        <taxon>Mycolicibacter</taxon>
    </lineage>
</organism>
<dbReference type="Pfam" id="PF02770">
    <property type="entry name" value="Acyl-CoA_dh_M"/>
    <property type="match status" value="1"/>
</dbReference>
<dbReference type="InterPro" id="IPR013786">
    <property type="entry name" value="AcylCoA_DH/ox_N"/>
</dbReference>
<dbReference type="SUPFAM" id="SSF56645">
    <property type="entry name" value="Acyl-CoA dehydrogenase NM domain-like"/>
    <property type="match status" value="1"/>
</dbReference>